<evidence type="ECO:0000313" key="4">
    <source>
        <dbReference type="RefSeq" id="XP_013379750.1"/>
    </source>
</evidence>
<dbReference type="Proteomes" id="UP000085678">
    <property type="component" value="Unplaced"/>
</dbReference>
<name>A0A1S3H0T8_LINAN</name>
<evidence type="ECO:0000256" key="2">
    <source>
        <dbReference type="SAM" id="MobiDB-lite"/>
    </source>
</evidence>
<dbReference type="RefSeq" id="XP_013379750.1">
    <property type="nucleotide sequence ID" value="XM_013524296.1"/>
</dbReference>
<keyword evidence="3" id="KW-1185">Reference proteome</keyword>
<gene>
    <name evidence="4" type="primary">LOC106151190</name>
</gene>
<evidence type="ECO:0000256" key="1">
    <source>
        <dbReference type="SAM" id="Coils"/>
    </source>
</evidence>
<protein>
    <submittedName>
        <fullName evidence="4">Uncharacterized protein LOC106151190</fullName>
    </submittedName>
</protein>
<dbReference type="GeneID" id="106151190"/>
<evidence type="ECO:0000313" key="3">
    <source>
        <dbReference type="Proteomes" id="UP000085678"/>
    </source>
</evidence>
<reference evidence="4" key="1">
    <citation type="submission" date="2025-08" db="UniProtKB">
        <authorList>
            <consortium name="RefSeq"/>
        </authorList>
    </citation>
    <scope>IDENTIFICATION</scope>
    <source>
        <tissue evidence="4">Gonads</tissue>
    </source>
</reference>
<proteinExistence type="predicted"/>
<sequence length="551" mass="64617">MTNRPPRAPSATFTSDRRFSRLGNGRHPQAPASPTTKKRRIPTGPPPTNFNCVRRKIMLALTPLELKLKAFHETYLAPTEEIKIKEVKGKWVELIDLVFWKNKQEKSVVVDMKHLETIINKYKNDKTVTNRAEHAQILHLIERHNKFLALYSDVRHQLLHAVVDNLENYCISFFDEAKELDIQPVQEYEDHIISWGIELHEMFNKMVGLQREIRKWGFDVIRYVRRYDKILSYIQQIFEMFCKICKMARRWLSTDELFPRRLQQEVEGFEKRKREIQSRVRSLQMKQNHIAHEIHEKKRTANLVNQKLKSERIHEADVVDWEINIQQHLFKTKDELEAKETVLKDLQRARSATPSFLTSEIREIDRALESVTAEIKTMENHIHCLTLERSKVRRSQSAIAIHVHQLENEAEDKVKTHKRVSQTLSIQDYTLRMCHEEIKSIDIKVAALRRILQLKLSPESARKIYFNALEAAKSAAKPEVTVYEADKERTVSRPRTAPARLSSSRACENPGYAEMRKKGSSTVMLHRPRISSAKSLQRRNNSEFMITELPE</sequence>
<feature type="region of interest" description="Disordered" evidence="2">
    <location>
        <begin position="1"/>
        <end position="48"/>
    </location>
</feature>
<feature type="coiled-coil region" evidence="1">
    <location>
        <begin position="329"/>
        <end position="388"/>
    </location>
</feature>
<organism evidence="3 4">
    <name type="scientific">Lingula anatina</name>
    <name type="common">Brachiopod</name>
    <name type="synonym">Lingula unguis</name>
    <dbReference type="NCBI Taxonomy" id="7574"/>
    <lineage>
        <taxon>Eukaryota</taxon>
        <taxon>Metazoa</taxon>
        <taxon>Spiralia</taxon>
        <taxon>Lophotrochozoa</taxon>
        <taxon>Brachiopoda</taxon>
        <taxon>Linguliformea</taxon>
        <taxon>Lingulata</taxon>
        <taxon>Lingulida</taxon>
        <taxon>Linguloidea</taxon>
        <taxon>Lingulidae</taxon>
        <taxon>Lingula</taxon>
    </lineage>
</organism>
<dbReference type="InParanoid" id="A0A1S3H0T8"/>
<keyword evidence="1" id="KW-0175">Coiled coil</keyword>
<dbReference type="OrthoDB" id="6076830at2759"/>
<dbReference type="AlphaFoldDB" id="A0A1S3H0T8"/>
<accession>A0A1S3H0T8</accession>
<dbReference type="KEGG" id="lak:106151190"/>